<name>A0A0A9WA48_LYGHE</name>
<evidence type="ECO:0000256" key="1">
    <source>
        <dbReference type="SAM" id="MobiDB-lite"/>
    </source>
</evidence>
<organism evidence="3">
    <name type="scientific">Lygus hesperus</name>
    <name type="common">Western plant bug</name>
    <dbReference type="NCBI Taxonomy" id="30085"/>
    <lineage>
        <taxon>Eukaryota</taxon>
        <taxon>Metazoa</taxon>
        <taxon>Ecdysozoa</taxon>
        <taxon>Arthropoda</taxon>
        <taxon>Hexapoda</taxon>
        <taxon>Insecta</taxon>
        <taxon>Pterygota</taxon>
        <taxon>Neoptera</taxon>
        <taxon>Paraneoptera</taxon>
        <taxon>Hemiptera</taxon>
        <taxon>Heteroptera</taxon>
        <taxon>Panheteroptera</taxon>
        <taxon>Cimicomorpha</taxon>
        <taxon>Miridae</taxon>
        <taxon>Mirini</taxon>
        <taxon>Lygus</taxon>
    </lineage>
</organism>
<evidence type="ECO:0000313" key="3">
    <source>
        <dbReference type="EMBL" id="JAG01720.1"/>
    </source>
</evidence>
<dbReference type="Pfam" id="PF13843">
    <property type="entry name" value="DDE_Tnp_1_7"/>
    <property type="match status" value="1"/>
</dbReference>
<dbReference type="EMBL" id="GBHO01041884">
    <property type="protein sequence ID" value="JAG01720.1"/>
    <property type="molecule type" value="Transcribed_RNA"/>
</dbReference>
<gene>
    <name evidence="3" type="primary">PGBD2_3</name>
    <name evidence="3" type="ORF">CM83_28390</name>
</gene>
<dbReference type="PANTHER" id="PTHR47272:SF1">
    <property type="entry name" value="PIGGYBAC TRANSPOSABLE ELEMENT-DERIVED PROTEIN 3-LIKE"/>
    <property type="match status" value="1"/>
</dbReference>
<dbReference type="InterPro" id="IPR029526">
    <property type="entry name" value="PGBD"/>
</dbReference>
<evidence type="ECO:0000259" key="2">
    <source>
        <dbReference type="Pfam" id="PF13843"/>
    </source>
</evidence>
<reference evidence="3" key="1">
    <citation type="journal article" date="2014" name="PLoS ONE">
        <title>Transcriptome-Based Identification of ABC Transporters in the Western Tarnished Plant Bug Lygus hesperus.</title>
        <authorList>
            <person name="Hull J.J."/>
            <person name="Chaney K."/>
            <person name="Geib S.M."/>
            <person name="Fabrick J.A."/>
            <person name="Brent C.S."/>
            <person name="Walsh D."/>
            <person name="Lavine L.C."/>
        </authorList>
    </citation>
    <scope>NUCLEOTIDE SEQUENCE</scope>
</reference>
<protein>
    <submittedName>
        <fullName evidence="3">PiggyBac transposable element-derived protein 2</fullName>
    </submittedName>
</protein>
<proteinExistence type="predicted"/>
<feature type="non-terminal residue" evidence="3">
    <location>
        <position position="1"/>
    </location>
</feature>
<feature type="region of interest" description="Disordered" evidence="1">
    <location>
        <begin position="572"/>
        <end position="593"/>
    </location>
</feature>
<dbReference type="PANTHER" id="PTHR47272">
    <property type="entry name" value="DDE_TNP_1_7 DOMAIN-CONTAINING PROTEIN"/>
    <property type="match status" value="1"/>
</dbReference>
<reference evidence="3" key="2">
    <citation type="submission" date="2014-07" db="EMBL/GenBank/DDBJ databases">
        <authorList>
            <person name="Hull J."/>
        </authorList>
    </citation>
    <scope>NUCLEOTIDE SEQUENCE</scope>
</reference>
<sequence length="651" mass="75853">HKAAMKRVTKNIFTSRSQMIMTLVPKPNLVSDDEDDDEENNNIEIGETSLEKTGDEEIDKILGDFEVFRDTYLTDTDRPEWEDFETGEIEELIEHIHSITPEEQDQDDLLMHEEQATMPTPRVQSQIQKKPSSKKKIVRVNFKWKAVPFKKAVSIPNENETRSRENSEAHDRFPIDYFQQFFTTELLELIVCQSNFYKAQRRINDNFSFTNQDILDYIAIVLIMGVVRMPNMKDYWAAKTRYDKVANIMPRDKFMLIRRHLHFVDNTKPDEADRFHKIRPVLDIIQKEFRKIPQEKRCSVDEMMVPYKGRKAGSRRMYMKNKPIKWGFKMIVCSGISGMIYDLYVYSGSDTFLSSPMTSKEKQNFTFSEQAVIALSHSLTNKPMSILFFDNWFSSPDLVYYLRKEYGILSLATIRENRTRGAQFSSDKDLKKKGRGAFEELVDNTRGVSLIKWYDNKSVIIVSSYMGATPESVSSILRWEKGQKEKQPVRCPPQIKEYNSNMGGVDLSDMMIALYRSPYKSHRWYMRIFGQIIDMITVNSWLLYRRDNRGKKGLCLKTFRLQISEELRLVRKPRRRSSADSPSGSSGRKMWDPVPSPKIAQDGAFHIPAVGSKGKCRYCHKGQTVMYCKKCGNRFCITSLKNCFESYHLGI</sequence>
<feature type="compositionally biased region" description="Low complexity" evidence="1">
    <location>
        <begin position="579"/>
        <end position="588"/>
    </location>
</feature>
<dbReference type="AlphaFoldDB" id="A0A0A9WA48"/>
<accession>A0A0A9WA48</accession>
<feature type="region of interest" description="Disordered" evidence="1">
    <location>
        <begin position="27"/>
        <end position="51"/>
    </location>
</feature>
<feature type="domain" description="PiggyBac transposable element-derived protein" evidence="2">
    <location>
        <begin position="174"/>
        <end position="541"/>
    </location>
</feature>
<feature type="compositionally biased region" description="Acidic residues" evidence="1">
    <location>
        <begin position="31"/>
        <end position="41"/>
    </location>
</feature>